<dbReference type="AlphaFoldDB" id="A0A401FTX1"/>
<evidence type="ECO:0000313" key="4">
    <source>
        <dbReference type="Proteomes" id="UP000288096"/>
    </source>
</evidence>
<evidence type="ECO:0000259" key="2">
    <source>
        <dbReference type="PROSITE" id="PS50240"/>
    </source>
</evidence>
<reference evidence="4" key="1">
    <citation type="submission" date="2017-11" db="EMBL/GenBank/DDBJ databases">
        <authorList>
            <person name="Watanabe M."/>
            <person name="Kojima H."/>
        </authorList>
    </citation>
    <scope>NUCLEOTIDE SEQUENCE [LARGE SCALE GENOMIC DNA]</scope>
    <source>
        <strain evidence="4">Tokyo 01</strain>
    </source>
</reference>
<keyword evidence="1" id="KW-0732">Signal</keyword>
<dbReference type="PROSITE" id="PS00134">
    <property type="entry name" value="TRYPSIN_HIS"/>
    <property type="match status" value="1"/>
</dbReference>
<keyword evidence="3" id="KW-0378">Hydrolase</keyword>
<protein>
    <submittedName>
        <fullName evidence="3">Serine protease</fullName>
    </submittedName>
</protein>
<dbReference type="InterPro" id="IPR050966">
    <property type="entry name" value="Glutamyl_endopeptidase"/>
</dbReference>
<dbReference type="PROSITE" id="PS50240">
    <property type="entry name" value="TRYPSIN_DOM"/>
    <property type="match status" value="1"/>
</dbReference>
<dbReference type="EMBL" id="BEXT01000001">
    <property type="protein sequence ID" value="GBC60411.1"/>
    <property type="molecule type" value="Genomic_DNA"/>
</dbReference>
<proteinExistence type="predicted"/>
<dbReference type="InterPro" id="IPR018114">
    <property type="entry name" value="TRYPSIN_HIS"/>
</dbReference>
<name>A0A401FTX1_9BACT</name>
<feature type="domain" description="Peptidase S1" evidence="2">
    <location>
        <begin position="23"/>
        <end position="238"/>
    </location>
</feature>
<dbReference type="PANTHER" id="PTHR15462:SF8">
    <property type="entry name" value="SERINE PROTEASE"/>
    <property type="match status" value="1"/>
</dbReference>
<evidence type="ECO:0000256" key="1">
    <source>
        <dbReference type="ARBA" id="ARBA00022729"/>
    </source>
</evidence>
<evidence type="ECO:0000313" key="3">
    <source>
        <dbReference type="EMBL" id="GBC60411.1"/>
    </source>
</evidence>
<dbReference type="InterPro" id="IPR009003">
    <property type="entry name" value="Peptidase_S1_PA"/>
</dbReference>
<dbReference type="GO" id="GO:0006508">
    <property type="term" value="P:proteolysis"/>
    <property type="evidence" value="ECO:0007669"/>
    <property type="project" value="UniProtKB-KW"/>
</dbReference>
<gene>
    <name evidence="3" type="ORF">DENIS_1363</name>
</gene>
<accession>A0A401FTX1</accession>
<dbReference type="InterPro" id="IPR043504">
    <property type="entry name" value="Peptidase_S1_PA_chymotrypsin"/>
</dbReference>
<dbReference type="SUPFAM" id="SSF50494">
    <property type="entry name" value="Trypsin-like serine proteases"/>
    <property type="match status" value="1"/>
</dbReference>
<dbReference type="InterPro" id="IPR001254">
    <property type="entry name" value="Trypsin_dom"/>
</dbReference>
<organism evidence="3 4">
    <name type="scientific">Desulfonema ishimotonii</name>
    <dbReference type="NCBI Taxonomy" id="45657"/>
    <lineage>
        <taxon>Bacteria</taxon>
        <taxon>Pseudomonadati</taxon>
        <taxon>Thermodesulfobacteriota</taxon>
        <taxon>Desulfobacteria</taxon>
        <taxon>Desulfobacterales</taxon>
        <taxon>Desulfococcaceae</taxon>
        <taxon>Desulfonema</taxon>
    </lineage>
</organism>
<dbReference type="SMART" id="SM00020">
    <property type="entry name" value="Tryp_SPc"/>
    <property type="match status" value="1"/>
</dbReference>
<sequence length="281" mass="32104">MNFRLQSHFDVLNRLTDQADYALVGPRDNRIHEIRTDRFPFNTVCHIGRDFGNRRWSGCTGVLIRPRVVLTAGHCVYNLRRGRAPLRIRVVPGRADRDTMPCGFILSGHYYAPRRYIRLPHPRHPDRRYFDYGIIILPRPFPGIRKFMDIRALSDSELRDSDLISVAGYPGDRPRGTMWRHTENLRRITSRRLFYTVDTCPGHSGSPVWCRAPGSGKRTIIGIHTSGIVDPLGRSYGCKKGTVLAPPGLLNSGVRINREVLANIRHPDRQTGVLRPMVRLP</sequence>
<dbReference type="Gene3D" id="2.40.10.10">
    <property type="entry name" value="Trypsin-like serine proteases"/>
    <property type="match status" value="2"/>
</dbReference>
<keyword evidence="4" id="KW-1185">Reference proteome</keyword>
<dbReference type="Proteomes" id="UP000288096">
    <property type="component" value="Unassembled WGS sequence"/>
</dbReference>
<comment type="caution">
    <text evidence="3">The sequence shown here is derived from an EMBL/GenBank/DDBJ whole genome shotgun (WGS) entry which is preliminary data.</text>
</comment>
<dbReference type="Pfam" id="PF00089">
    <property type="entry name" value="Trypsin"/>
    <property type="match status" value="1"/>
</dbReference>
<dbReference type="PANTHER" id="PTHR15462">
    <property type="entry name" value="SERINE PROTEASE"/>
    <property type="match status" value="1"/>
</dbReference>
<reference evidence="4" key="2">
    <citation type="submission" date="2019-01" db="EMBL/GenBank/DDBJ databases">
        <title>Genome sequence of Desulfonema ishimotonii strain Tokyo 01.</title>
        <authorList>
            <person name="Fukui M."/>
        </authorList>
    </citation>
    <scope>NUCLEOTIDE SEQUENCE [LARGE SCALE GENOMIC DNA]</scope>
    <source>
        <strain evidence="4">Tokyo 01</strain>
    </source>
</reference>
<dbReference type="GO" id="GO:0004252">
    <property type="term" value="F:serine-type endopeptidase activity"/>
    <property type="evidence" value="ECO:0007669"/>
    <property type="project" value="InterPro"/>
</dbReference>
<keyword evidence="3" id="KW-0645">Protease</keyword>